<sequence>MSSTTLSDVLHQLSQSTNQRTTTLGDLVEQLESRGFGPMLMVPALIAILPTGAIPGIPSLCGILIFLISMQVTWGRKHPWLPDRITSIEISQQKLDSALDSFTKTSQVIDRVLHQRLQSLSEFPVNRIIALCCGLTGLLMIPLEVVPFFAAVPASAILFASLGLATKDGIAILIALCVQIASVYLVLNHVFGLI</sequence>
<dbReference type="PANTHER" id="PTHR41795:SF1">
    <property type="entry name" value="EXOPOLYSACCHARIDE SYNTHESIS PROTEIN"/>
    <property type="match status" value="1"/>
</dbReference>
<reference evidence="2 3" key="1">
    <citation type="submission" date="2022-10" db="EMBL/GenBank/DDBJ databases">
        <title>Aestuariibacter sp. AA17 isolated from Montipora capitata coral fragment.</title>
        <authorList>
            <person name="Emsley S.A."/>
            <person name="Pfannmuller K.M."/>
            <person name="Loughran R.M."/>
            <person name="Shlafstein M."/>
            <person name="Papke E."/>
            <person name="Saw J.H."/>
            <person name="Ushijima B."/>
            <person name="Videau P."/>
        </authorList>
    </citation>
    <scope>NUCLEOTIDE SEQUENCE [LARGE SCALE GENOMIC DNA]</scope>
    <source>
        <strain evidence="2 3">AA17</strain>
    </source>
</reference>
<protein>
    <submittedName>
        <fullName evidence="2">Exopolysaccharide biosynthesis protein</fullName>
    </submittedName>
</protein>
<dbReference type="Pfam" id="PF06055">
    <property type="entry name" value="ExoD"/>
    <property type="match status" value="1"/>
</dbReference>
<feature type="transmembrane region" description="Helical" evidence="1">
    <location>
        <begin position="128"/>
        <end position="150"/>
    </location>
</feature>
<keyword evidence="3" id="KW-1185">Reference proteome</keyword>
<keyword evidence="1" id="KW-1133">Transmembrane helix</keyword>
<comment type="caution">
    <text evidence="2">The sequence shown here is derived from an EMBL/GenBank/DDBJ whole genome shotgun (WGS) entry which is preliminary data.</text>
</comment>
<dbReference type="Proteomes" id="UP001652504">
    <property type="component" value="Unassembled WGS sequence"/>
</dbReference>
<feature type="transmembrane region" description="Helical" evidence="1">
    <location>
        <begin position="170"/>
        <end position="191"/>
    </location>
</feature>
<keyword evidence="1" id="KW-0472">Membrane</keyword>
<name>A0ABT3A5C1_9ALTE</name>
<dbReference type="PIRSF" id="PIRSF033239">
    <property type="entry name" value="ExoD"/>
    <property type="match status" value="1"/>
</dbReference>
<proteinExistence type="predicted"/>
<dbReference type="EMBL" id="JAOWKX010000002">
    <property type="protein sequence ID" value="MCV2883834.1"/>
    <property type="molecule type" value="Genomic_DNA"/>
</dbReference>
<feature type="transmembrane region" description="Helical" evidence="1">
    <location>
        <begin position="40"/>
        <end position="68"/>
    </location>
</feature>
<accession>A0ABT3A5C1</accession>
<dbReference type="InterPro" id="IPR010331">
    <property type="entry name" value="ExoD"/>
</dbReference>
<gene>
    <name evidence="2" type="ORF">OE749_03850</name>
</gene>
<keyword evidence="1" id="KW-0812">Transmembrane</keyword>
<evidence type="ECO:0000313" key="2">
    <source>
        <dbReference type="EMBL" id="MCV2883834.1"/>
    </source>
</evidence>
<dbReference type="RefSeq" id="WP_263711048.1">
    <property type="nucleotide sequence ID" value="NZ_JAOWKX010000002.1"/>
</dbReference>
<dbReference type="PANTHER" id="PTHR41795">
    <property type="entry name" value="EXOPOLYSACCHARIDE SYNTHESIS PROTEIN"/>
    <property type="match status" value="1"/>
</dbReference>
<evidence type="ECO:0000256" key="1">
    <source>
        <dbReference type="SAM" id="Phobius"/>
    </source>
</evidence>
<organism evidence="2 3">
    <name type="scientific">Fluctibacter corallii</name>
    <dbReference type="NCBI Taxonomy" id="2984329"/>
    <lineage>
        <taxon>Bacteria</taxon>
        <taxon>Pseudomonadati</taxon>
        <taxon>Pseudomonadota</taxon>
        <taxon>Gammaproteobacteria</taxon>
        <taxon>Alteromonadales</taxon>
        <taxon>Alteromonadaceae</taxon>
        <taxon>Fluctibacter</taxon>
    </lineage>
</organism>
<evidence type="ECO:0000313" key="3">
    <source>
        <dbReference type="Proteomes" id="UP001652504"/>
    </source>
</evidence>